<evidence type="ECO:0000313" key="3">
    <source>
        <dbReference type="Proteomes" id="UP000886520"/>
    </source>
</evidence>
<dbReference type="InterPro" id="IPR036188">
    <property type="entry name" value="FAD/NAD-bd_sf"/>
</dbReference>
<organism evidence="2 3">
    <name type="scientific">Adiantum capillus-veneris</name>
    <name type="common">Maidenhair fern</name>
    <dbReference type="NCBI Taxonomy" id="13818"/>
    <lineage>
        <taxon>Eukaryota</taxon>
        <taxon>Viridiplantae</taxon>
        <taxon>Streptophyta</taxon>
        <taxon>Embryophyta</taxon>
        <taxon>Tracheophyta</taxon>
        <taxon>Polypodiopsida</taxon>
        <taxon>Polypodiidae</taxon>
        <taxon>Polypodiales</taxon>
        <taxon>Pteridineae</taxon>
        <taxon>Pteridaceae</taxon>
        <taxon>Vittarioideae</taxon>
        <taxon>Adiantum</taxon>
    </lineage>
</organism>
<dbReference type="InterPro" id="IPR002937">
    <property type="entry name" value="Amino_oxidase"/>
</dbReference>
<name>A0A9D4UAG0_ADICA</name>
<dbReference type="Gene3D" id="3.50.50.60">
    <property type="entry name" value="FAD/NAD(P)-binding domain"/>
    <property type="match status" value="1"/>
</dbReference>
<dbReference type="PANTHER" id="PTHR16128">
    <property type="entry name" value="FAD/NAD(P)-BINDING OXIDOREDUCTASE FAMILY PROTEIN"/>
    <property type="match status" value="1"/>
</dbReference>
<dbReference type="AlphaFoldDB" id="A0A9D4UAG0"/>
<proteinExistence type="predicted"/>
<protein>
    <recommendedName>
        <fullName evidence="1">Amine oxidase domain-containing protein</fullName>
    </recommendedName>
</protein>
<evidence type="ECO:0000259" key="1">
    <source>
        <dbReference type="Pfam" id="PF01593"/>
    </source>
</evidence>
<dbReference type="GO" id="GO:0016491">
    <property type="term" value="F:oxidoreductase activity"/>
    <property type="evidence" value="ECO:0007669"/>
    <property type="project" value="InterPro"/>
</dbReference>
<accession>A0A9D4UAG0</accession>
<sequence>MVQGLVDNWEAAGIVAEWKGKFGTYDAETKRFSEDTDFSKKRYVGVPGMNAICQTLSQKPGVQAKFTTTVAKLDWLKERKVWMLADKDENQLGEFWAVVATDKNMASPRFFIQTGLPSPLAGAGVPTLAEKVSGVTSSPSFACMLAFPLHLTSIPFDGFTVVGSKVLAWAARDSSKPKRNTPLSAGECWVLHSTSEYAEEVVQRAGMGRPSDELLSVVAQSLLEDFRKIGEIPTPVFAKAHRWGSAFPKISIAKEEQCLFDEARHLAVCGDFCLGPRVECAVLSGLSAAEKIWELTHSDAKL</sequence>
<dbReference type="EMBL" id="JABFUD020000020">
    <property type="protein sequence ID" value="KAI5064423.1"/>
    <property type="molecule type" value="Genomic_DNA"/>
</dbReference>
<reference evidence="2" key="1">
    <citation type="submission" date="2021-01" db="EMBL/GenBank/DDBJ databases">
        <title>Adiantum capillus-veneris genome.</title>
        <authorList>
            <person name="Fang Y."/>
            <person name="Liao Q."/>
        </authorList>
    </citation>
    <scope>NUCLEOTIDE SEQUENCE</scope>
    <source>
        <strain evidence="2">H3</strain>
        <tissue evidence="2">Leaf</tissue>
    </source>
</reference>
<dbReference type="Pfam" id="PF01593">
    <property type="entry name" value="Amino_oxidase"/>
    <property type="match status" value="1"/>
</dbReference>
<comment type="caution">
    <text evidence="2">The sequence shown here is derived from an EMBL/GenBank/DDBJ whole genome shotgun (WGS) entry which is preliminary data.</text>
</comment>
<keyword evidence="3" id="KW-1185">Reference proteome</keyword>
<dbReference type="Gene3D" id="3.90.660.10">
    <property type="match status" value="1"/>
</dbReference>
<dbReference type="Proteomes" id="UP000886520">
    <property type="component" value="Chromosome 20"/>
</dbReference>
<dbReference type="OrthoDB" id="2161133at2759"/>
<evidence type="ECO:0000313" key="2">
    <source>
        <dbReference type="EMBL" id="KAI5064423.1"/>
    </source>
</evidence>
<feature type="domain" description="Amine oxidase" evidence="1">
    <location>
        <begin position="32"/>
        <end position="292"/>
    </location>
</feature>
<dbReference type="PANTHER" id="PTHR16128:SF5">
    <property type="entry name" value="FAD_NAD(P)-BINDING OXIDOREDUCTASE FAMILY PROTEIN"/>
    <property type="match status" value="1"/>
</dbReference>
<gene>
    <name evidence="2" type="ORF">GOP47_0021093</name>
</gene>